<proteinExistence type="predicted"/>
<keyword evidence="2" id="KW-1185">Reference proteome</keyword>
<sequence length="90" mass="9919">MNYQKLDSALAIALNEVENPNEPSLVVFVHTNSPLDADKIAFLESSGITGVTEGKDIFTATLSVNAISELSQQAWVQYLKLSQKLRLINR</sequence>
<gene>
    <name evidence="1" type="ORF">CK510_00405</name>
</gene>
<dbReference type="RefSeq" id="WP_095719787.1">
    <property type="nucleotide sequence ID" value="NZ_NTFS01000002.1"/>
</dbReference>
<comment type="caution">
    <text evidence="1">The sequence shown here is derived from an EMBL/GenBank/DDBJ whole genome shotgun (WGS) entry which is preliminary data.</text>
</comment>
<organism evidence="1 2">
    <name type="scientific">Brunnivagina elsteri CCALA 953</name>
    <dbReference type="NCBI Taxonomy" id="987040"/>
    <lineage>
        <taxon>Bacteria</taxon>
        <taxon>Bacillati</taxon>
        <taxon>Cyanobacteriota</taxon>
        <taxon>Cyanophyceae</taxon>
        <taxon>Nostocales</taxon>
        <taxon>Calotrichaceae</taxon>
        <taxon>Brunnivagina</taxon>
    </lineage>
</organism>
<accession>A0A2A2TQL2</accession>
<evidence type="ECO:0000313" key="1">
    <source>
        <dbReference type="EMBL" id="PAX60707.1"/>
    </source>
</evidence>
<reference evidence="1 2" key="1">
    <citation type="submission" date="2017-08" db="EMBL/GenBank/DDBJ databases">
        <title>Draft genome sequence of filamentous cyanobacterium Calothrix elsteri CCALA 953.</title>
        <authorList>
            <person name="Gagunashvili A.N."/>
            <person name="Elster J."/>
            <person name="Andresson O.S."/>
        </authorList>
    </citation>
    <scope>NUCLEOTIDE SEQUENCE [LARGE SCALE GENOMIC DNA]</scope>
    <source>
        <strain evidence="1 2">CCALA 953</strain>
    </source>
</reference>
<name>A0A2A2TQL2_9CYAN</name>
<evidence type="ECO:0000313" key="2">
    <source>
        <dbReference type="Proteomes" id="UP000218238"/>
    </source>
</evidence>
<dbReference type="Proteomes" id="UP000218238">
    <property type="component" value="Unassembled WGS sequence"/>
</dbReference>
<dbReference type="EMBL" id="NTFS01000002">
    <property type="protein sequence ID" value="PAX60707.1"/>
    <property type="molecule type" value="Genomic_DNA"/>
</dbReference>
<dbReference type="AlphaFoldDB" id="A0A2A2TQL2"/>
<dbReference type="OrthoDB" id="514847at2"/>
<protein>
    <submittedName>
        <fullName evidence="1">Uncharacterized protein</fullName>
    </submittedName>
</protein>